<dbReference type="GO" id="GO:0071162">
    <property type="term" value="C:CMG complex"/>
    <property type="evidence" value="ECO:0007669"/>
    <property type="project" value="UniProtKB-ARBA"/>
</dbReference>
<dbReference type="eggNOG" id="KOG4071">
    <property type="taxonomic scope" value="Eukaryota"/>
</dbReference>
<dbReference type="GO" id="GO:0000727">
    <property type="term" value="P:double-strand break repair via break-induced replication"/>
    <property type="evidence" value="ECO:0000318"/>
    <property type="project" value="GO_Central"/>
</dbReference>
<dbReference type="GO" id="GO:0006260">
    <property type="term" value="P:DNA replication"/>
    <property type="evidence" value="ECO:0007669"/>
    <property type="project" value="UniProtKB-KW"/>
</dbReference>
<organism evidence="8 9">
    <name type="scientific">Tribolium castaneum</name>
    <name type="common">Red flour beetle</name>
    <dbReference type="NCBI Taxonomy" id="7070"/>
    <lineage>
        <taxon>Eukaryota</taxon>
        <taxon>Metazoa</taxon>
        <taxon>Ecdysozoa</taxon>
        <taxon>Arthropoda</taxon>
        <taxon>Hexapoda</taxon>
        <taxon>Insecta</taxon>
        <taxon>Pterygota</taxon>
        <taxon>Neoptera</taxon>
        <taxon>Endopterygota</taxon>
        <taxon>Coleoptera</taxon>
        <taxon>Polyphaga</taxon>
        <taxon>Cucujiformia</taxon>
        <taxon>Tenebrionidae</taxon>
        <taxon>Tenebrionidae incertae sedis</taxon>
        <taxon>Tribolium</taxon>
    </lineage>
</organism>
<comment type="subcellular location">
    <subcellularLocation>
        <location evidence="1 5">Nucleus</location>
    </subcellularLocation>
</comment>
<dbReference type="FunFam" id="1.20.58.1020:FF:000001">
    <property type="entry name" value="DNA replication complex GINS protein PSF2"/>
    <property type="match status" value="1"/>
</dbReference>
<dbReference type="InParanoid" id="D6X0V8"/>
<dbReference type="PANTHER" id="PTHR12772:SF0">
    <property type="entry name" value="DNA REPLICATION COMPLEX GINS PROTEIN PSF2"/>
    <property type="match status" value="1"/>
</dbReference>
<dbReference type="InterPro" id="IPR056784">
    <property type="entry name" value="PSF2_N"/>
</dbReference>
<dbReference type="InterPro" id="IPR021151">
    <property type="entry name" value="GINS_A"/>
</dbReference>
<feature type="domain" description="GINS subunit" evidence="6">
    <location>
        <begin position="66"/>
        <end position="170"/>
    </location>
</feature>
<dbReference type="STRING" id="7070.D6X0V8"/>
<dbReference type="Gene3D" id="1.20.58.1020">
    <property type="match status" value="1"/>
</dbReference>
<dbReference type="CDD" id="cd21694">
    <property type="entry name" value="GINS_B_Psf2"/>
    <property type="match status" value="1"/>
</dbReference>
<gene>
    <name evidence="8" type="primary">AUGUSTUS-3.0.2_12816</name>
    <name evidence="8" type="ORF">TcasGA2_TC012816</name>
</gene>
<accession>D6X0V8</accession>
<evidence type="ECO:0000256" key="4">
    <source>
        <dbReference type="ARBA" id="ARBA00023242"/>
    </source>
</evidence>
<dbReference type="PIRSF" id="PIRSF028998">
    <property type="entry name" value="GINS_Psf2_subgr"/>
    <property type="match status" value="1"/>
</dbReference>
<evidence type="ECO:0000256" key="1">
    <source>
        <dbReference type="ARBA" id="ARBA00004123"/>
    </source>
</evidence>
<dbReference type="KEGG" id="tca:656790"/>
<dbReference type="AlphaFoldDB" id="D6X0V8"/>
<name>D6X0V8_TRICA</name>
<dbReference type="EMBL" id="KQ971372">
    <property type="protein sequence ID" value="EFA10560.2"/>
    <property type="molecule type" value="Genomic_DNA"/>
</dbReference>
<dbReference type="Proteomes" id="UP000007266">
    <property type="component" value="Linkage group 9"/>
</dbReference>
<dbReference type="FunFam" id="3.40.5.50:FF:000001">
    <property type="entry name" value="DNA replication complex GINS protein PSF2"/>
    <property type="match status" value="1"/>
</dbReference>
<dbReference type="FunCoup" id="D6X0V8">
    <property type="interactions" value="1184"/>
</dbReference>
<keyword evidence="9" id="KW-1185">Reference proteome</keyword>
<evidence type="ECO:0000256" key="5">
    <source>
        <dbReference type="PIRNR" id="PIRNR028998"/>
    </source>
</evidence>
<dbReference type="OMA" id="DSLNCMY"/>
<keyword evidence="4 5" id="KW-0539">Nucleus</keyword>
<comment type="subunit">
    <text evidence="5">Component of the GINS complex.</text>
</comment>
<sequence>MDPEEVEFLGEKQLVTIVPLTTDDDYLKLISGDFGPFRMGMPVKVPLWVAVQLKRQKHCKIQPPDWMEIETLEAIKNEEKLSRNFTKMPSKFYMVEAKQILGCASDDISRADEIRTIIKDIWDIRMSKLRSSIDLLVRNNGASAVVTNLTLMEINSIRPILPHTLDQIRRMKNFKPFHGWRSQDTSFVSDSRSSTSFHS</sequence>
<dbReference type="SUPFAM" id="SSF160059">
    <property type="entry name" value="PriA/YqbF domain"/>
    <property type="match status" value="1"/>
</dbReference>
<comment type="similarity">
    <text evidence="2 5">Belongs to the GINS2/PSF2 family.</text>
</comment>
<dbReference type="Pfam" id="PF05916">
    <property type="entry name" value="Sld5"/>
    <property type="match status" value="1"/>
</dbReference>
<reference evidence="8 9" key="2">
    <citation type="journal article" date="2010" name="Nucleic Acids Res.">
        <title>BeetleBase in 2010: revisions to provide comprehensive genomic information for Tribolium castaneum.</title>
        <authorList>
            <person name="Kim H.S."/>
            <person name="Murphy T."/>
            <person name="Xia J."/>
            <person name="Caragea D."/>
            <person name="Park Y."/>
            <person name="Beeman R.W."/>
            <person name="Lorenzen M.D."/>
            <person name="Butcher S."/>
            <person name="Manak J.R."/>
            <person name="Brown S.J."/>
        </authorList>
    </citation>
    <scope>GENOME REANNOTATION</scope>
    <source>
        <strain evidence="8 9">Georgia GA2</strain>
    </source>
</reference>
<dbReference type="PANTHER" id="PTHR12772">
    <property type="entry name" value="DNA REPLICATION COMPLEX GINS PROTEIN PSF2"/>
    <property type="match status" value="1"/>
</dbReference>
<evidence type="ECO:0000256" key="2">
    <source>
        <dbReference type="ARBA" id="ARBA00010565"/>
    </source>
</evidence>
<evidence type="ECO:0000313" key="9">
    <source>
        <dbReference type="Proteomes" id="UP000007266"/>
    </source>
</evidence>
<evidence type="ECO:0000259" key="7">
    <source>
        <dbReference type="Pfam" id="PF25005"/>
    </source>
</evidence>
<dbReference type="InterPro" id="IPR007257">
    <property type="entry name" value="GINS_Psf2"/>
</dbReference>
<dbReference type="SUPFAM" id="SSF158573">
    <property type="entry name" value="GINS helical bundle-like"/>
    <property type="match status" value="1"/>
</dbReference>
<proteinExistence type="inferred from homology"/>
<dbReference type="GO" id="GO:0000811">
    <property type="term" value="C:GINS complex"/>
    <property type="evidence" value="ECO:0000318"/>
    <property type="project" value="GO_Central"/>
</dbReference>
<dbReference type="OrthoDB" id="1938138at2759"/>
<keyword evidence="3 5" id="KW-0235">DNA replication</keyword>
<reference evidence="8 9" key="1">
    <citation type="journal article" date="2008" name="Nature">
        <title>The genome of the model beetle and pest Tribolium castaneum.</title>
        <authorList>
            <consortium name="Tribolium Genome Sequencing Consortium"/>
            <person name="Richards S."/>
            <person name="Gibbs R.A."/>
            <person name="Weinstock G.M."/>
            <person name="Brown S.J."/>
            <person name="Denell R."/>
            <person name="Beeman R.W."/>
            <person name="Gibbs R."/>
            <person name="Beeman R.W."/>
            <person name="Brown S.J."/>
            <person name="Bucher G."/>
            <person name="Friedrich M."/>
            <person name="Grimmelikhuijzen C.J."/>
            <person name="Klingler M."/>
            <person name="Lorenzen M."/>
            <person name="Richards S."/>
            <person name="Roth S."/>
            <person name="Schroder R."/>
            <person name="Tautz D."/>
            <person name="Zdobnov E.M."/>
            <person name="Muzny D."/>
            <person name="Gibbs R.A."/>
            <person name="Weinstock G.M."/>
            <person name="Attaway T."/>
            <person name="Bell S."/>
            <person name="Buhay C.J."/>
            <person name="Chandrabose M.N."/>
            <person name="Chavez D."/>
            <person name="Clerk-Blankenburg K.P."/>
            <person name="Cree A."/>
            <person name="Dao M."/>
            <person name="Davis C."/>
            <person name="Chacko J."/>
            <person name="Dinh H."/>
            <person name="Dugan-Rocha S."/>
            <person name="Fowler G."/>
            <person name="Garner T.T."/>
            <person name="Garnes J."/>
            <person name="Gnirke A."/>
            <person name="Hawes A."/>
            <person name="Hernandez J."/>
            <person name="Hines S."/>
            <person name="Holder M."/>
            <person name="Hume J."/>
            <person name="Jhangiani S.N."/>
            <person name="Joshi V."/>
            <person name="Khan Z.M."/>
            <person name="Jackson L."/>
            <person name="Kovar C."/>
            <person name="Kowis A."/>
            <person name="Lee S."/>
            <person name="Lewis L.R."/>
            <person name="Margolis J."/>
            <person name="Morgan M."/>
            <person name="Nazareth L.V."/>
            <person name="Nguyen N."/>
            <person name="Okwuonu G."/>
            <person name="Parker D."/>
            <person name="Richards S."/>
            <person name="Ruiz S.J."/>
            <person name="Santibanez J."/>
            <person name="Savard J."/>
            <person name="Scherer S.E."/>
            <person name="Schneider B."/>
            <person name="Sodergren E."/>
            <person name="Tautz D."/>
            <person name="Vattahil S."/>
            <person name="Villasana D."/>
            <person name="White C.S."/>
            <person name="Wright R."/>
            <person name="Park Y."/>
            <person name="Beeman R.W."/>
            <person name="Lord J."/>
            <person name="Oppert B."/>
            <person name="Lorenzen M."/>
            <person name="Brown S."/>
            <person name="Wang L."/>
            <person name="Savard J."/>
            <person name="Tautz D."/>
            <person name="Richards S."/>
            <person name="Weinstock G."/>
            <person name="Gibbs R.A."/>
            <person name="Liu Y."/>
            <person name="Worley K."/>
            <person name="Weinstock G."/>
            <person name="Elsik C.G."/>
            <person name="Reese J.T."/>
            <person name="Elhaik E."/>
            <person name="Landan G."/>
            <person name="Graur D."/>
            <person name="Arensburger P."/>
            <person name="Atkinson P."/>
            <person name="Beeman R.W."/>
            <person name="Beidler J."/>
            <person name="Brown S.J."/>
            <person name="Demuth J.P."/>
            <person name="Drury D.W."/>
            <person name="Du Y.Z."/>
            <person name="Fujiwara H."/>
            <person name="Lorenzen M."/>
            <person name="Maselli V."/>
            <person name="Osanai M."/>
            <person name="Park Y."/>
            <person name="Robertson H.M."/>
            <person name="Tu Z."/>
            <person name="Wang J.J."/>
            <person name="Wang S."/>
            <person name="Richards S."/>
            <person name="Song H."/>
            <person name="Zhang L."/>
            <person name="Sodergren E."/>
            <person name="Werner D."/>
            <person name="Stanke M."/>
            <person name="Morgenstern B."/>
            <person name="Solovyev V."/>
            <person name="Kosarev P."/>
            <person name="Brown G."/>
            <person name="Chen H.C."/>
            <person name="Ermolaeva O."/>
            <person name="Hlavina W."/>
            <person name="Kapustin Y."/>
            <person name="Kiryutin B."/>
            <person name="Kitts P."/>
            <person name="Maglott D."/>
            <person name="Pruitt K."/>
            <person name="Sapojnikov V."/>
            <person name="Souvorov A."/>
            <person name="Mackey A.J."/>
            <person name="Waterhouse R.M."/>
            <person name="Wyder S."/>
            <person name="Zdobnov E.M."/>
            <person name="Zdobnov E.M."/>
            <person name="Wyder S."/>
            <person name="Kriventseva E.V."/>
            <person name="Kadowaki T."/>
            <person name="Bork P."/>
            <person name="Aranda M."/>
            <person name="Bao R."/>
            <person name="Beermann A."/>
            <person name="Berns N."/>
            <person name="Bolognesi R."/>
            <person name="Bonneton F."/>
            <person name="Bopp D."/>
            <person name="Brown S.J."/>
            <person name="Bucher G."/>
            <person name="Butts T."/>
            <person name="Chaumot A."/>
            <person name="Denell R.E."/>
            <person name="Ferrier D.E."/>
            <person name="Friedrich M."/>
            <person name="Gordon C.M."/>
            <person name="Jindra M."/>
            <person name="Klingler M."/>
            <person name="Lan Q."/>
            <person name="Lattorff H.M."/>
            <person name="Laudet V."/>
            <person name="von Levetsow C."/>
            <person name="Liu Z."/>
            <person name="Lutz R."/>
            <person name="Lynch J.A."/>
            <person name="da Fonseca R.N."/>
            <person name="Posnien N."/>
            <person name="Reuter R."/>
            <person name="Roth S."/>
            <person name="Savard J."/>
            <person name="Schinko J.B."/>
            <person name="Schmitt C."/>
            <person name="Schoppmeier M."/>
            <person name="Schroder R."/>
            <person name="Shippy T.D."/>
            <person name="Simonnet F."/>
            <person name="Marques-Souza H."/>
            <person name="Tautz D."/>
            <person name="Tomoyasu Y."/>
            <person name="Trauner J."/>
            <person name="Van der Zee M."/>
            <person name="Vervoort M."/>
            <person name="Wittkopp N."/>
            <person name="Wimmer E.A."/>
            <person name="Yang X."/>
            <person name="Jones A.K."/>
            <person name="Sattelle D.B."/>
            <person name="Ebert P.R."/>
            <person name="Nelson D."/>
            <person name="Scott J.G."/>
            <person name="Beeman R.W."/>
            <person name="Muthukrishnan S."/>
            <person name="Kramer K.J."/>
            <person name="Arakane Y."/>
            <person name="Beeman R.W."/>
            <person name="Zhu Q."/>
            <person name="Hogenkamp D."/>
            <person name="Dixit R."/>
            <person name="Oppert B."/>
            <person name="Jiang H."/>
            <person name="Zou Z."/>
            <person name="Marshall J."/>
            <person name="Elpidina E."/>
            <person name="Vinokurov K."/>
            <person name="Oppert C."/>
            <person name="Zou Z."/>
            <person name="Evans J."/>
            <person name="Lu Z."/>
            <person name="Zhao P."/>
            <person name="Sumathipala N."/>
            <person name="Altincicek B."/>
            <person name="Vilcinskas A."/>
            <person name="Williams M."/>
            <person name="Hultmark D."/>
            <person name="Hetru C."/>
            <person name="Jiang H."/>
            <person name="Grimmelikhuijzen C.J."/>
            <person name="Hauser F."/>
            <person name="Cazzamali G."/>
            <person name="Williamson M."/>
            <person name="Park Y."/>
            <person name="Li B."/>
            <person name="Tanaka Y."/>
            <person name="Predel R."/>
            <person name="Neupert S."/>
            <person name="Schachtner J."/>
            <person name="Verleyen P."/>
            <person name="Raible F."/>
            <person name="Bork P."/>
            <person name="Friedrich M."/>
            <person name="Walden K.K."/>
            <person name="Robertson H.M."/>
            <person name="Angeli S."/>
            <person name="Foret S."/>
            <person name="Bucher G."/>
            <person name="Schuetz S."/>
            <person name="Maleszka R."/>
            <person name="Wimmer E.A."/>
            <person name="Beeman R.W."/>
            <person name="Lorenzen M."/>
            <person name="Tomoyasu Y."/>
            <person name="Miller S.C."/>
            <person name="Grossmann D."/>
            <person name="Bucher G."/>
        </authorList>
    </citation>
    <scope>NUCLEOTIDE SEQUENCE [LARGE SCALE GENOMIC DNA]</scope>
    <source>
        <strain evidence="8 9">Georgia GA2</strain>
    </source>
</reference>
<dbReference type="CDD" id="cd11712">
    <property type="entry name" value="GINS_A_psf2"/>
    <property type="match status" value="1"/>
</dbReference>
<protein>
    <recommendedName>
        <fullName evidence="5">DNA replication complex GINS protein PSF2</fullName>
    </recommendedName>
</protein>
<dbReference type="Gene3D" id="3.40.5.50">
    <property type="match status" value="1"/>
</dbReference>
<dbReference type="HOGENOM" id="CLU_078274_2_0_1"/>
<feature type="domain" description="DNA replication complex GINS protein PSF2 N-terminal" evidence="7">
    <location>
        <begin position="2"/>
        <end position="62"/>
    </location>
</feature>
<evidence type="ECO:0000256" key="3">
    <source>
        <dbReference type="ARBA" id="ARBA00022705"/>
    </source>
</evidence>
<evidence type="ECO:0000313" key="8">
    <source>
        <dbReference type="EMBL" id="EFA10560.2"/>
    </source>
</evidence>
<dbReference type="Pfam" id="PF25005">
    <property type="entry name" value="PSF2_N"/>
    <property type="match status" value="1"/>
</dbReference>
<dbReference type="InterPro" id="IPR036224">
    <property type="entry name" value="GINS_bundle-like_dom_sf"/>
</dbReference>
<evidence type="ECO:0000259" key="6">
    <source>
        <dbReference type="Pfam" id="PF05916"/>
    </source>
</evidence>